<dbReference type="RefSeq" id="WP_094932244.1">
    <property type="nucleotide sequence ID" value="NZ_CP022753.1"/>
</dbReference>
<organism evidence="3 4">
    <name type="scientific">Nocardiopsis gilva YIM 90087</name>
    <dbReference type="NCBI Taxonomy" id="1235441"/>
    <lineage>
        <taxon>Bacteria</taxon>
        <taxon>Bacillati</taxon>
        <taxon>Actinomycetota</taxon>
        <taxon>Actinomycetes</taxon>
        <taxon>Streptosporangiales</taxon>
        <taxon>Nocardiopsidaceae</taxon>
        <taxon>Nocardiopsis</taxon>
    </lineage>
</organism>
<dbReference type="SMART" id="SM00880">
    <property type="entry name" value="CHAD"/>
    <property type="match status" value="1"/>
</dbReference>
<evidence type="ECO:0000313" key="4">
    <source>
        <dbReference type="Proteomes" id="UP000215005"/>
    </source>
</evidence>
<feature type="domain" description="CHAD" evidence="2">
    <location>
        <begin position="213"/>
        <end position="503"/>
    </location>
</feature>
<dbReference type="InterPro" id="IPR007899">
    <property type="entry name" value="CHAD_dom"/>
</dbReference>
<name>A0A223S2P0_9ACTN</name>
<dbReference type="SMART" id="SM01118">
    <property type="entry name" value="CYTH"/>
    <property type="match status" value="1"/>
</dbReference>
<dbReference type="InterPro" id="IPR023577">
    <property type="entry name" value="CYTH_domain"/>
</dbReference>
<gene>
    <name evidence="3" type="ORF">CDO52_05920</name>
</gene>
<dbReference type="EMBL" id="CP022753">
    <property type="protein sequence ID" value="ASU82388.1"/>
    <property type="molecule type" value="Genomic_DNA"/>
</dbReference>
<evidence type="ECO:0000259" key="2">
    <source>
        <dbReference type="PROSITE" id="PS51708"/>
    </source>
</evidence>
<sequence length="511" mass="56399">MQEHIEIETKYEVSPDFELPDLTDLAPGGIDSAKHQLVATYFDTEEMRLAARRITLRRRTGGPDAGWHLKIPWGPDAKREFHAPLGKHSRRVPARLARLVDSAARGAPLVPTARISTDRTEYALIGSPDEPLALLADDAVSGEVLVGAEDEATTRSCAWREVEIELASSGTRKLQRRIGKQLVDAGATPSESGSKLLFVLGDRVPPPIPRPDGGSAGDVVLRYLWDQVQRLLDYDPRVRLDEEDAIHQMRVSTRRIRTVLQVFPSIIDREATRPIADELRWLAGVLGTARDLEVLRARCAARLAELPERAAGQEVTDAWLSVLDDQRRGAHSRIVRELSRTRYFSLLDDLDRLRGDPPLTEKALREAPAILRSDVKRACRRMNAAHERAIAASDAETRVTAWHDVRKAAKRARYAATLAQPVLGKPAHRIRAWATELQEILGDHQDGVALKTYLNENAQSLAPARATGRDATLVTLGALVGSEVTAGRALIDQAERTWETGPDPKQLLGGG</sequence>
<dbReference type="PANTHER" id="PTHR39339">
    <property type="entry name" value="SLR1444 PROTEIN"/>
    <property type="match status" value="1"/>
</dbReference>
<dbReference type="PROSITE" id="PS51708">
    <property type="entry name" value="CHAD"/>
    <property type="match status" value="1"/>
</dbReference>
<dbReference type="InterPro" id="IPR038186">
    <property type="entry name" value="CHAD_dom_sf"/>
</dbReference>
<proteinExistence type="predicted"/>
<dbReference type="CDD" id="cd07374">
    <property type="entry name" value="CYTH-like_Pase"/>
    <property type="match status" value="1"/>
</dbReference>
<evidence type="ECO:0000259" key="1">
    <source>
        <dbReference type="PROSITE" id="PS51707"/>
    </source>
</evidence>
<protein>
    <recommendedName>
        <fullName evidence="5">CHAD domain-containing protein</fullName>
    </recommendedName>
</protein>
<dbReference type="Proteomes" id="UP000215005">
    <property type="component" value="Chromosome"/>
</dbReference>
<keyword evidence="4" id="KW-1185">Reference proteome</keyword>
<dbReference type="Pfam" id="PF05235">
    <property type="entry name" value="CHAD"/>
    <property type="match status" value="1"/>
</dbReference>
<reference evidence="3 4" key="1">
    <citation type="submission" date="2017-08" db="EMBL/GenBank/DDBJ databases">
        <title>The complete genome sequence of Nocardiopsis gilva YIM 90087.</title>
        <authorList>
            <person name="Yin M."/>
            <person name="Tang S."/>
        </authorList>
    </citation>
    <scope>NUCLEOTIDE SEQUENCE [LARGE SCALE GENOMIC DNA]</scope>
    <source>
        <strain evidence="3 4">YIM 90087</strain>
    </source>
</reference>
<dbReference type="PROSITE" id="PS51707">
    <property type="entry name" value="CYTH"/>
    <property type="match status" value="1"/>
</dbReference>
<dbReference type="OrthoDB" id="9777271at2"/>
<dbReference type="PANTHER" id="PTHR39339:SF1">
    <property type="entry name" value="CHAD DOMAIN-CONTAINING PROTEIN"/>
    <property type="match status" value="1"/>
</dbReference>
<dbReference type="KEGG" id="ngv:CDO52_05920"/>
<dbReference type="Gene3D" id="2.40.320.10">
    <property type="entry name" value="Hypothetical Protein Pfu-838710-001"/>
    <property type="match status" value="1"/>
</dbReference>
<evidence type="ECO:0008006" key="5">
    <source>
        <dbReference type="Google" id="ProtNLM"/>
    </source>
</evidence>
<evidence type="ECO:0000313" key="3">
    <source>
        <dbReference type="EMBL" id="ASU82388.1"/>
    </source>
</evidence>
<dbReference type="Gene3D" id="1.40.20.10">
    <property type="entry name" value="CHAD domain"/>
    <property type="match status" value="1"/>
</dbReference>
<dbReference type="Pfam" id="PF01928">
    <property type="entry name" value="CYTH"/>
    <property type="match status" value="1"/>
</dbReference>
<dbReference type="AlphaFoldDB" id="A0A223S2P0"/>
<accession>A0A223S2P0</accession>
<dbReference type="InterPro" id="IPR033469">
    <property type="entry name" value="CYTH-like_dom_sf"/>
</dbReference>
<feature type="domain" description="CYTH" evidence="1">
    <location>
        <begin position="4"/>
        <end position="203"/>
    </location>
</feature>
<dbReference type="SUPFAM" id="SSF55154">
    <property type="entry name" value="CYTH-like phosphatases"/>
    <property type="match status" value="1"/>
</dbReference>